<proteinExistence type="predicted"/>
<gene>
    <name evidence="1" type="ORF">VFH_II060760</name>
</gene>
<evidence type="ECO:0000313" key="2">
    <source>
        <dbReference type="Proteomes" id="UP001157006"/>
    </source>
</evidence>
<dbReference type="Proteomes" id="UP001157006">
    <property type="component" value="Chromosome 2"/>
</dbReference>
<dbReference type="EMBL" id="OX451737">
    <property type="protein sequence ID" value="CAI8596991.1"/>
    <property type="molecule type" value="Genomic_DNA"/>
</dbReference>
<name>A0AAV0ZGQ1_VICFA</name>
<keyword evidence="2" id="KW-1185">Reference proteome</keyword>
<evidence type="ECO:0000313" key="1">
    <source>
        <dbReference type="EMBL" id="CAI8596991.1"/>
    </source>
</evidence>
<reference evidence="1 2" key="1">
    <citation type="submission" date="2023-01" db="EMBL/GenBank/DDBJ databases">
        <authorList>
            <person name="Kreplak J."/>
        </authorList>
    </citation>
    <scope>NUCLEOTIDE SEQUENCE [LARGE SCALE GENOMIC DNA]</scope>
</reference>
<accession>A0AAV0ZGQ1</accession>
<organism evidence="1 2">
    <name type="scientific">Vicia faba</name>
    <name type="common">Broad bean</name>
    <name type="synonym">Faba vulgaris</name>
    <dbReference type="NCBI Taxonomy" id="3906"/>
    <lineage>
        <taxon>Eukaryota</taxon>
        <taxon>Viridiplantae</taxon>
        <taxon>Streptophyta</taxon>
        <taxon>Embryophyta</taxon>
        <taxon>Tracheophyta</taxon>
        <taxon>Spermatophyta</taxon>
        <taxon>Magnoliopsida</taxon>
        <taxon>eudicotyledons</taxon>
        <taxon>Gunneridae</taxon>
        <taxon>Pentapetalae</taxon>
        <taxon>rosids</taxon>
        <taxon>fabids</taxon>
        <taxon>Fabales</taxon>
        <taxon>Fabaceae</taxon>
        <taxon>Papilionoideae</taxon>
        <taxon>50 kb inversion clade</taxon>
        <taxon>NPAAA clade</taxon>
        <taxon>Hologalegina</taxon>
        <taxon>IRL clade</taxon>
        <taxon>Fabeae</taxon>
        <taxon>Vicia</taxon>
    </lineage>
</organism>
<protein>
    <submittedName>
        <fullName evidence="1">Uncharacterized protein</fullName>
    </submittedName>
</protein>
<dbReference type="AlphaFoldDB" id="A0AAV0ZGQ1"/>
<sequence>MLKVNLGTFDELNILNDKFDEGGTIGVKDAVDQEDACEGVNLEGTTEDIDKKYSSEDVILDGTTEVKDAIVDITTVGTTYYIVSV</sequence>